<dbReference type="InterPro" id="IPR036397">
    <property type="entry name" value="RNaseH_sf"/>
</dbReference>
<dbReference type="Pfam" id="PF13456">
    <property type="entry name" value="RVT_3"/>
    <property type="match status" value="1"/>
</dbReference>
<evidence type="ECO:0000259" key="1">
    <source>
        <dbReference type="Pfam" id="PF13456"/>
    </source>
</evidence>
<reference evidence="2 3" key="1">
    <citation type="journal article" date="2023" name="Plants (Basel)">
        <title>Bridging the Gap: Combining Genomics and Transcriptomics Approaches to Understand Stylosanthes scabra, an Orphan Legume from the Brazilian Caatinga.</title>
        <authorList>
            <person name="Ferreira-Neto J.R.C."/>
            <person name="da Silva M.D."/>
            <person name="Binneck E."/>
            <person name="de Melo N.F."/>
            <person name="da Silva R.H."/>
            <person name="de Melo A.L.T.M."/>
            <person name="Pandolfi V."/>
            <person name="Bustamante F.O."/>
            <person name="Brasileiro-Vidal A.C."/>
            <person name="Benko-Iseppon A.M."/>
        </authorList>
    </citation>
    <scope>NUCLEOTIDE SEQUENCE [LARGE SCALE GENOMIC DNA]</scope>
    <source>
        <tissue evidence="2">Leaves</tissue>
    </source>
</reference>
<dbReference type="InterPro" id="IPR044730">
    <property type="entry name" value="RNase_H-like_dom_plant"/>
</dbReference>
<dbReference type="PANTHER" id="PTHR47723">
    <property type="entry name" value="OS05G0353850 PROTEIN"/>
    <property type="match status" value="1"/>
</dbReference>
<dbReference type="EMBL" id="JASCZI010211588">
    <property type="protein sequence ID" value="MED6194815.1"/>
    <property type="molecule type" value="Genomic_DNA"/>
</dbReference>
<dbReference type="PANTHER" id="PTHR47723:SF19">
    <property type="entry name" value="POLYNUCLEOTIDYL TRANSFERASE, RIBONUCLEASE H-LIKE SUPERFAMILY PROTEIN"/>
    <property type="match status" value="1"/>
</dbReference>
<protein>
    <recommendedName>
        <fullName evidence="1">RNase H type-1 domain-containing protein</fullName>
    </recommendedName>
</protein>
<organism evidence="2 3">
    <name type="scientific">Stylosanthes scabra</name>
    <dbReference type="NCBI Taxonomy" id="79078"/>
    <lineage>
        <taxon>Eukaryota</taxon>
        <taxon>Viridiplantae</taxon>
        <taxon>Streptophyta</taxon>
        <taxon>Embryophyta</taxon>
        <taxon>Tracheophyta</taxon>
        <taxon>Spermatophyta</taxon>
        <taxon>Magnoliopsida</taxon>
        <taxon>eudicotyledons</taxon>
        <taxon>Gunneridae</taxon>
        <taxon>Pentapetalae</taxon>
        <taxon>rosids</taxon>
        <taxon>fabids</taxon>
        <taxon>Fabales</taxon>
        <taxon>Fabaceae</taxon>
        <taxon>Papilionoideae</taxon>
        <taxon>50 kb inversion clade</taxon>
        <taxon>dalbergioids sensu lato</taxon>
        <taxon>Dalbergieae</taxon>
        <taxon>Pterocarpus clade</taxon>
        <taxon>Stylosanthes</taxon>
    </lineage>
</organism>
<dbReference type="InterPro" id="IPR053151">
    <property type="entry name" value="RNase_H-like"/>
</dbReference>
<dbReference type="Gene3D" id="3.30.420.10">
    <property type="entry name" value="Ribonuclease H-like superfamily/Ribonuclease H"/>
    <property type="match status" value="1"/>
</dbReference>
<dbReference type="InterPro" id="IPR002156">
    <property type="entry name" value="RNaseH_domain"/>
</dbReference>
<gene>
    <name evidence="2" type="ORF">PIB30_032027</name>
</gene>
<accession>A0ABU6XCB1</accession>
<dbReference type="CDD" id="cd06222">
    <property type="entry name" value="RNase_H_like"/>
    <property type="match status" value="1"/>
</dbReference>
<keyword evidence="3" id="KW-1185">Reference proteome</keyword>
<comment type="caution">
    <text evidence="2">The sequence shown here is derived from an EMBL/GenBank/DDBJ whole genome shotgun (WGS) entry which is preliminary data.</text>
</comment>
<feature type="domain" description="RNase H type-1" evidence="1">
    <location>
        <begin position="6"/>
        <end position="65"/>
    </location>
</feature>
<dbReference type="Proteomes" id="UP001341840">
    <property type="component" value="Unassembled WGS sequence"/>
</dbReference>
<evidence type="ECO:0000313" key="2">
    <source>
        <dbReference type="EMBL" id="MED6194815.1"/>
    </source>
</evidence>
<sequence>MNFSLTVSSLSALVFTKMTSRSSLPTRPGTILYHRISELLKKNWQVRISHIYREANGYADWLANHSLNYDVSTQIWSCPPPGMNLNLVGDM</sequence>
<evidence type="ECO:0000313" key="3">
    <source>
        <dbReference type="Proteomes" id="UP001341840"/>
    </source>
</evidence>
<name>A0ABU6XCB1_9FABA</name>
<proteinExistence type="predicted"/>